<proteinExistence type="predicted"/>
<dbReference type="Proteomes" id="UP001187192">
    <property type="component" value="Unassembled WGS sequence"/>
</dbReference>
<reference evidence="1" key="1">
    <citation type="submission" date="2023-07" db="EMBL/GenBank/DDBJ databases">
        <title>draft genome sequence of fig (Ficus carica).</title>
        <authorList>
            <person name="Takahashi T."/>
            <person name="Nishimura K."/>
        </authorList>
    </citation>
    <scope>NUCLEOTIDE SEQUENCE</scope>
</reference>
<dbReference type="AlphaFoldDB" id="A0AA88DMY3"/>
<organism evidence="1 2">
    <name type="scientific">Ficus carica</name>
    <name type="common">Common fig</name>
    <dbReference type="NCBI Taxonomy" id="3494"/>
    <lineage>
        <taxon>Eukaryota</taxon>
        <taxon>Viridiplantae</taxon>
        <taxon>Streptophyta</taxon>
        <taxon>Embryophyta</taxon>
        <taxon>Tracheophyta</taxon>
        <taxon>Spermatophyta</taxon>
        <taxon>Magnoliopsida</taxon>
        <taxon>eudicotyledons</taxon>
        <taxon>Gunneridae</taxon>
        <taxon>Pentapetalae</taxon>
        <taxon>rosids</taxon>
        <taxon>fabids</taxon>
        <taxon>Rosales</taxon>
        <taxon>Moraceae</taxon>
        <taxon>Ficeae</taxon>
        <taxon>Ficus</taxon>
    </lineage>
</organism>
<gene>
    <name evidence="1" type="ORF">TIFTF001_026855</name>
</gene>
<dbReference type="EMBL" id="BTGU01000072">
    <property type="protein sequence ID" value="GMN57749.1"/>
    <property type="molecule type" value="Genomic_DNA"/>
</dbReference>
<comment type="caution">
    <text evidence="1">The sequence shown here is derived from an EMBL/GenBank/DDBJ whole genome shotgun (WGS) entry which is preliminary data.</text>
</comment>
<evidence type="ECO:0000313" key="2">
    <source>
        <dbReference type="Proteomes" id="UP001187192"/>
    </source>
</evidence>
<accession>A0AA88DMY3</accession>
<protein>
    <submittedName>
        <fullName evidence="1">Uncharacterized protein</fullName>
    </submittedName>
</protein>
<sequence length="79" mass="8586">MLFLSNALIATFRYKRTLSVGFVKDHVLPINDGGGSWNGGVRSEAPFLASLLPDIHLTCRNEILLLVELKSGNACVEEG</sequence>
<keyword evidence="2" id="KW-1185">Reference proteome</keyword>
<evidence type="ECO:0000313" key="1">
    <source>
        <dbReference type="EMBL" id="GMN57749.1"/>
    </source>
</evidence>
<name>A0AA88DMY3_FICCA</name>